<evidence type="ECO:0000256" key="4">
    <source>
        <dbReference type="ARBA" id="ARBA00023172"/>
    </source>
</evidence>
<dbReference type="PANTHER" id="PTHR30349">
    <property type="entry name" value="PHAGE INTEGRASE-RELATED"/>
    <property type="match status" value="1"/>
</dbReference>
<keyword evidence="1" id="KW-0159">Chromosome partition</keyword>
<keyword evidence="4" id="KW-0233">DNA recombination</keyword>
<feature type="domain" description="Tyr recombinase" evidence="6">
    <location>
        <begin position="129"/>
        <end position="338"/>
    </location>
</feature>
<evidence type="ECO:0000256" key="1">
    <source>
        <dbReference type="ARBA" id="ARBA00022829"/>
    </source>
</evidence>
<proteinExistence type="predicted"/>
<dbReference type="CDD" id="cd00397">
    <property type="entry name" value="DNA_BRE_C"/>
    <property type="match status" value="1"/>
</dbReference>
<dbReference type="PROSITE" id="PS51898">
    <property type="entry name" value="TYR_RECOMBINASE"/>
    <property type="match status" value="1"/>
</dbReference>
<keyword evidence="3 5" id="KW-0238">DNA-binding</keyword>
<dbReference type="GO" id="GO:0007059">
    <property type="term" value="P:chromosome segregation"/>
    <property type="evidence" value="ECO:0007669"/>
    <property type="project" value="UniProtKB-KW"/>
</dbReference>
<dbReference type="GO" id="GO:0003677">
    <property type="term" value="F:DNA binding"/>
    <property type="evidence" value="ECO:0007669"/>
    <property type="project" value="UniProtKB-UniRule"/>
</dbReference>
<dbReference type="InterPro" id="IPR050090">
    <property type="entry name" value="Tyrosine_recombinase_XerCD"/>
</dbReference>
<evidence type="ECO:0000256" key="5">
    <source>
        <dbReference type="PROSITE-ProRule" id="PRU01248"/>
    </source>
</evidence>
<dbReference type="InterPro" id="IPR013762">
    <property type="entry name" value="Integrase-like_cat_sf"/>
</dbReference>
<dbReference type="Gene3D" id="1.10.443.10">
    <property type="entry name" value="Intergrase catalytic core"/>
    <property type="match status" value="1"/>
</dbReference>
<evidence type="ECO:0000256" key="3">
    <source>
        <dbReference type="ARBA" id="ARBA00023125"/>
    </source>
</evidence>
<dbReference type="InterPro" id="IPR044068">
    <property type="entry name" value="CB"/>
</dbReference>
<sequence>MPPSRLIHSNARMVHRYLTFMRHARGRSISTIDQISAAIMDFEQSTGGKDFRLFKPAWAIRYKEYLAARPSQNTPGKLAPSTVISRLSKIEHFFQWLCEQEGYRSKIKFCDTSYFAPTRHETGMANSRRRRQIPTVEQIVHIVRALPASKDEELRNRALIAFILLSGARANAAASFSLGNIDLNARTIFFDSQTTRTKNRKAYTADFFPVGDEIETIVTDWVHHLHQVKLFSNSDPLFPATSVSKGEQLVFEADGLSRTFWKSSEPIRRIFKLSCERAGVPYLNPHSLRTTLGLLGQQITTTHEEFKAWSQNLGHESIDTTFRSYGHIGEFRQAELMDVIRKRLE</sequence>
<evidence type="ECO:0000259" key="7">
    <source>
        <dbReference type="PROSITE" id="PS51900"/>
    </source>
</evidence>
<dbReference type="Proteomes" id="UP000241444">
    <property type="component" value="Unassembled WGS sequence"/>
</dbReference>
<organism evidence="8 9">
    <name type="scientific">Phyllobacterium brassicacearum</name>
    <dbReference type="NCBI Taxonomy" id="314235"/>
    <lineage>
        <taxon>Bacteria</taxon>
        <taxon>Pseudomonadati</taxon>
        <taxon>Pseudomonadota</taxon>
        <taxon>Alphaproteobacteria</taxon>
        <taxon>Hyphomicrobiales</taxon>
        <taxon>Phyllobacteriaceae</taxon>
        <taxon>Phyllobacterium</taxon>
    </lineage>
</organism>
<evidence type="ECO:0000313" key="8">
    <source>
        <dbReference type="EMBL" id="PSH63754.1"/>
    </source>
</evidence>
<dbReference type="InterPro" id="IPR011010">
    <property type="entry name" value="DNA_brk_join_enz"/>
</dbReference>
<dbReference type="SUPFAM" id="SSF56349">
    <property type="entry name" value="DNA breaking-rejoining enzymes"/>
    <property type="match status" value="1"/>
</dbReference>
<accession>A0A2P7BBB3</accession>
<evidence type="ECO:0000256" key="2">
    <source>
        <dbReference type="ARBA" id="ARBA00022908"/>
    </source>
</evidence>
<dbReference type="Pfam" id="PF00589">
    <property type="entry name" value="Phage_integrase"/>
    <property type="match status" value="1"/>
</dbReference>
<dbReference type="InterPro" id="IPR010998">
    <property type="entry name" value="Integrase_recombinase_N"/>
</dbReference>
<name>A0A2P7BBB3_9HYPH</name>
<dbReference type="RefSeq" id="WP_106713452.1">
    <property type="nucleotide sequence ID" value="NZ_PGGO01000023.1"/>
</dbReference>
<dbReference type="Gene3D" id="1.10.150.130">
    <property type="match status" value="1"/>
</dbReference>
<dbReference type="AlphaFoldDB" id="A0A2P7BBB3"/>
<keyword evidence="2" id="KW-0229">DNA integration</keyword>
<dbReference type="GO" id="GO:0015074">
    <property type="term" value="P:DNA integration"/>
    <property type="evidence" value="ECO:0007669"/>
    <property type="project" value="UniProtKB-KW"/>
</dbReference>
<dbReference type="EMBL" id="PGGO01000023">
    <property type="protein sequence ID" value="PSH63754.1"/>
    <property type="molecule type" value="Genomic_DNA"/>
</dbReference>
<dbReference type="OrthoDB" id="7354488at2"/>
<gene>
    <name evidence="8" type="ORF">CU102_23125</name>
</gene>
<dbReference type="PROSITE" id="PS51900">
    <property type="entry name" value="CB"/>
    <property type="match status" value="1"/>
</dbReference>
<dbReference type="GO" id="GO:0006310">
    <property type="term" value="P:DNA recombination"/>
    <property type="evidence" value="ECO:0007669"/>
    <property type="project" value="UniProtKB-KW"/>
</dbReference>
<keyword evidence="9" id="KW-1185">Reference proteome</keyword>
<protein>
    <submittedName>
        <fullName evidence="8">Recombinase XerC</fullName>
    </submittedName>
</protein>
<feature type="domain" description="Core-binding (CB)" evidence="7">
    <location>
        <begin position="8"/>
        <end position="98"/>
    </location>
</feature>
<evidence type="ECO:0000259" key="6">
    <source>
        <dbReference type="PROSITE" id="PS51898"/>
    </source>
</evidence>
<reference evidence="9" key="1">
    <citation type="submission" date="2017-11" db="EMBL/GenBank/DDBJ databases">
        <authorList>
            <person name="Kuznetsova I."/>
            <person name="Sazanova A."/>
            <person name="Chirak E."/>
            <person name="Safronova V."/>
            <person name="Willems A."/>
        </authorList>
    </citation>
    <scope>NUCLEOTIDE SEQUENCE [LARGE SCALE GENOMIC DNA]</scope>
    <source>
        <strain evidence="9">STM 196</strain>
    </source>
</reference>
<evidence type="ECO:0000313" key="9">
    <source>
        <dbReference type="Proteomes" id="UP000241444"/>
    </source>
</evidence>
<comment type="caution">
    <text evidence="8">The sequence shown here is derived from an EMBL/GenBank/DDBJ whole genome shotgun (WGS) entry which is preliminary data.</text>
</comment>
<dbReference type="PANTHER" id="PTHR30349:SF81">
    <property type="entry name" value="TYROSINE RECOMBINASE XERC"/>
    <property type="match status" value="1"/>
</dbReference>
<dbReference type="InterPro" id="IPR002104">
    <property type="entry name" value="Integrase_catalytic"/>
</dbReference>